<dbReference type="SUPFAM" id="SSF53474">
    <property type="entry name" value="alpha/beta-Hydrolases"/>
    <property type="match status" value="1"/>
</dbReference>
<evidence type="ECO:0000313" key="2">
    <source>
        <dbReference type="EMBL" id="RXH75463.1"/>
    </source>
</evidence>
<dbReference type="EMBL" id="RDQH01000341">
    <property type="protein sequence ID" value="RXH75463.1"/>
    <property type="molecule type" value="Genomic_DNA"/>
</dbReference>
<dbReference type="Gene3D" id="3.40.50.1820">
    <property type="entry name" value="alpha/beta hydrolase"/>
    <property type="match status" value="1"/>
</dbReference>
<sequence>MVEYNGSLPTFALNPYSWIKLLFVDAPIGTGFSYSRSTQGSSDILFVDHMYSFLTKIQIVMIMHGSQMAHRQVLIPDELYKVVKTISSLAIFSNTSSKNSSTLVSIYRFGTRYHAFLNRQKRIVKDNTEESTKAINNVQKISRLSQWWGNT</sequence>
<dbReference type="InterPro" id="IPR001563">
    <property type="entry name" value="Peptidase_S10"/>
</dbReference>
<dbReference type="AlphaFoldDB" id="A0A498I315"/>
<dbReference type="GO" id="GO:0004185">
    <property type="term" value="F:serine-type carboxypeptidase activity"/>
    <property type="evidence" value="ECO:0007669"/>
    <property type="project" value="InterPro"/>
</dbReference>
<dbReference type="InterPro" id="IPR029058">
    <property type="entry name" value="AB_hydrolase_fold"/>
</dbReference>
<gene>
    <name evidence="2" type="ORF">DVH24_030184</name>
</gene>
<protein>
    <submittedName>
        <fullName evidence="2">Uncharacterized protein</fullName>
    </submittedName>
</protein>
<keyword evidence="3" id="KW-1185">Reference proteome</keyword>
<dbReference type="Proteomes" id="UP000290289">
    <property type="component" value="Chromosome 15"/>
</dbReference>
<comment type="similarity">
    <text evidence="1">Belongs to the peptidase S10 family.</text>
</comment>
<dbReference type="GO" id="GO:0006508">
    <property type="term" value="P:proteolysis"/>
    <property type="evidence" value="ECO:0007669"/>
    <property type="project" value="InterPro"/>
</dbReference>
<name>A0A498I315_MALDO</name>
<evidence type="ECO:0000256" key="1">
    <source>
        <dbReference type="ARBA" id="ARBA00009431"/>
    </source>
</evidence>
<evidence type="ECO:0000313" key="3">
    <source>
        <dbReference type="Proteomes" id="UP000290289"/>
    </source>
</evidence>
<accession>A0A498I315</accession>
<dbReference type="Pfam" id="PF00450">
    <property type="entry name" value="Peptidase_S10"/>
    <property type="match status" value="1"/>
</dbReference>
<comment type="caution">
    <text evidence="2">The sequence shown here is derived from an EMBL/GenBank/DDBJ whole genome shotgun (WGS) entry which is preliminary data.</text>
</comment>
<proteinExistence type="inferred from homology"/>
<organism evidence="2 3">
    <name type="scientific">Malus domestica</name>
    <name type="common">Apple</name>
    <name type="synonym">Pyrus malus</name>
    <dbReference type="NCBI Taxonomy" id="3750"/>
    <lineage>
        <taxon>Eukaryota</taxon>
        <taxon>Viridiplantae</taxon>
        <taxon>Streptophyta</taxon>
        <taxon>Embryophyta</taxon>
        <taxon>Tracheophyta</taxon>
        <taxon>Spermatophyta</taxon>
        <taxon>Magnoliopsida</taxon>
        <taxon>eudicotyledons</taxon>
        <taxon>Gunneridae</taxon>
        <taxon>Pentapetalae</taxon>
        <taxon>rosids</taxon>
        <taxon>fabids</taxon>
        <taxon>Rosales</taxon>
        <taxon>Rosaceae</taxon>
        <taxon>Amygdaloideae</taxon>
        <taxon>Maleae</taxon>
        <taxon>Malus</taxon>
    </lineage>
</organism>
<reference evidence="2 3" key="1">
    <citation type="submission" date="2018-10" db="EMBL/GenBank/DDBJ databases">
        <title>A high-quality apple genome assembly.</title>
        <authorList>
            <person name="Hu J."/>
        </authorList>
    </citation>
    <scope>NUCLEOTIDE SEQUENCE [LARGE SCALE GENOMIC DNA]</scope>
    <source>
        <strain evidence="3">cv. HFTH1</strain>
        <tissue evidence="2">Young leaf</tissue>
    </source>
</reference>